<dbReference type="PANTHER" id="PTHR31560:SF0">
    <property type="entry name" value="UPF0652 PROTEIN C22H10.08"/>
    <property type="match status" value="1"/>
</dbReference>
<reference evidence="3 4" key="1">
    <citation type="journal article" date="2015" name="Plant Cell">
        <title>Oil accumulation by the oleaginous diatom Fistulifera solaris as revealed by the genome and transcriptome.</title>
        <authorList>
            <person name="Tanaka T."/>
            <person name="Maeda Y."/>
            <person name="Veluchamy A."/>
            <person name="Tanaka M."/>
            <person name="Abida H."/>
            <person name="Marechal E."/>
            <person name="Bowler C."/>
            <person name="Muto M."/>
            <person name="Sunaga Y."/>
            <person name="Tanaka M."/>
            <person name="Yoshino T."/>
            <person name="Taniguchi T."/>
            <person name="Fukuda Y."/>
            <person name="Nemoto M."/>
            <person name="Matsumoto M."/>
            <person name="Wong P.S."/>
            <person name="Aburatani S."/>
            <person name="Fujibuchi W."/>
        </authorList>
    </citation>
    <scope>NUCLEOTIDE SEQUENCE [LARGE SCALE GENOMIC DNA]</scope>
    <source>
        <strain evidence="3 4">JPCC DA0580</strain>
    </source>
</reference>
<protein>
    <recommendedName>
        <fullName evidence="2">Non-canonical E2 ubiquitin-conjugating enzyme C-terminal domain-containing protein</fullName>
    </recommendedName>
</protein>
<gene>
    <name evidence="3" type="ORF">FisN_8Lh303</name>
</gene>
<feature type="region of interest" description="Disordered" evidence="1">
    <location>
        <begin position="89"/>
        <end position="133"/>
    </location>
</feature>
<dbReference type="EMBL" id="BDSP01000092">
    <property type="protein sequence ID" value="GAX15401.1"/>
    <property type="molecule type" value="Genomic_DNA"/>
</dbReference>
<sequence length="542" mass="61520">MVFLGPLRKGANTTPNKSDLAELAQWVPLRLTPSERALLTVLEQTLHVSEYTDNVDIASRRGAGVKTQRILEGILEACHIATGLVAASGQEPSFGTTPSQDNTKIKTKKKKKKDIKHKTHYKKQKKTLSGAHGDPAENALWLQTMFEIGRRHKVLNPASMRSTYGKLMYLMQDSQNATVAKSLGFSLYKPLQLVGPYLQQHGCEDLLHDPRLECAVRYITDRNPTTGEKYEREYLQTLVQGKQHVLEQLVEAYQDKMPPDDIRRAIESLADAMAYIESNVAPVQRMLKYLEDNFDPSSPHKAFSLALTTNSRYSAISSSNNYSRYGFSAYSSGTREGPTLTHSHSEQYMFVWQSLRLWCKVMRNMHRLWVCADDDLLSTRTSYHLYNTGQGLQRVQSCPTVRQVMSKLLAQTQQEANAPWVGLSVIHLGDRDVPNALVFIDKYTQIPRFLSPMVHFLQSLSDEHDERIEAYIQDQFGSKEQLKMMVLTDYFKHGFDGSGDDGGSCIDGRLTSSWNWTSRLTKKSYYHAFMLSGFQGFDGDFR</sequence>
<proteinExistence type="predicted"/>
<evidence type="ECO:0000259" key="2">
    <source>
        <dbReference type="Pfam" id="PF09418"/>
    </source>
</evidence>
<keyword evidence="4" id="KW-1185">Reference proteome</keyword>
<dbReference type="PANTHER" id="PTHR31560">
    <property type="entry name" value="UPF0652 PROTEIN C16A11.03C-RELATED"/>
    <property type="match status" value="1"/>
</dbReference>
<feature type="domain" description="Non-canonical E2 ubiquitin-conjugating enzyme C-terminal" evidence="2">
    <location>
        <begin position="24"/>
        <end position="91"/>
    </location>
</feature>
<evidence type="ECO:0000256" key="1">
    <source>
        <dbReference type="SAM" id="MobiDB-lite"/>
    </source>
</evidence>
<dbReference type="Pfam" id="PF09418">
    <property type="entry name" value="DUF2009"/>
    <property type="match status" value="3"/>
</dbReference>
<dbReference type="AlphaFoldDB" id="A0A1Z5JNP5"/>
<feature type="domain" description="Non-canonical E2 ubiquitin-conjugating enzyme C-terminal" evidence="2">
    <location>
        <begin position="335"/>
        <end position="539"/>
    </location>
</feature>
<evidence type="ECO:0000313" key="4">
    <source>
        <dbReference type="Proteomes" id="UP000198406"/>
    </source>
</evidence>
<name>A0A1Z5JNP5_FISSO</name>
<dbReference type="Proteomes" id="UP000198406">
    <property type="component" value="Unassembled WGS sequence"/>
</dbReference>
<comment type="caution">
    <text evidence="3">The sequence shown here is derived from an EMBL/GenBank/DDBJ whole genome shotgun (WGS) entry which is preliminary data.</text>
</comment>
<dbReference type="InterPro" id="IPR018553">
    <property type="entry name" value="E2_Ub-conjug_enz"/>
</dbReference>
<accession>A0A1Z5JNP5</accession>
<dbReference type="InParanoid" id="A0A1Z5JNP5"/>
<dbReference type="OrthoDB" id="406045at2759"/>
<feature type="compositionally biased region" description="Basic residues" evidence="1">
    <location>
        <begin position="105"/>
        <end position="126"/>
    </location>
</feature>
<feature type="domain" description="Non-canonical E2 ubiquitin-conjugating enzyme C-terminal" evidence="2">
    <location>
        <begin position="123"/>
        <end position="315"/>
    </location>
</feature>
<dbReference type="InterPro" id="IPR057668">
    <property type="entry name" value="E2_Ub-conjug_enz_C"/>
</dbReference>
<feature type="compositionally biased region" description="Polar residues" evidence="1">
    <location>
        <begin position="90"/>
        <end position="102"/>
    </location>
</feature>
<organism evidence="3 4">
    <name type="scientific">Fistulifera solaris</name>
    <name type="common">Oleaginous diatom</name>
    <dbReference type="NCBI Taxonomy" id="1519565"/>
    <lineage>
        <taxon>Eukaryota</taxon>
        <taxon>Sar</taxon>
        <taxon>Stramenopiles</taxon>
        <taxon>Ochrophyta</taxon>
        <taxon>Bacillariophyta</taxon>
        <taxon>Bacillariophyceae</taxon>
        <taxon>Bacillariophycidae</taxon>
        <taxon>Naviculales</taxon>
        <taxon>Naviculaceae</taxon>
        <taxon>Fistulifera</taxon>
    </lineage>
</organism>
<evidence type="ECO:0000313" key="3">
    <source>
        <dbReference type="EMBL" id="GAX15401.1"/>
    </source>
</evidence>